<feature type="signal peptide" evidence="1">
    <location>
        <begin position="1"/>
        <end position="23"/>
    </location>
</feature>
<accession>A0A1C7NDX3</accession>
<keyword evidence="3" id="KW-1185">Reference proteome</keyword>
<dbReference type="AlphaFoldDB" id="A0A1C7NDX3"/>
<dbReference type="Proteomes" id="UP000093000">
    <property type="component" value="Unassembled WGS sequence"/>
</dbReference>
<feature type="chain" id="PRO_5008889650" evidence="1">
    <location>
        <begin position="24"/>
        <end position="61"/>
    </location>
</feature>
<sequence length="61" mass="6773">MMKTYTTLAVLIVLTSIIPSNIGLGYDAYKIAKDRIGQYALKQSAESITHNQNPNEKFVQA</sequence>
<name>A0A1C7NDX3_9FUNG</name>
<dbReference type="EMBL" id="LUGH01000274">
    <property type="protein sequence ID" value="OBZ86756.1"/>
    <property type="molecule type" value="Genomic_DNA"/>
</dbReference>
<gene>
    <name evidence="2" type="ORF">A0J61_05193</name>
</gene>
<comment type="caution">
    <text evidence="2">The sequence shown here is derived from an EMBL/GenBank/DDBJ whole genome shotgun (WGS) entry which is preliminary data.</text>
</comment>
<evidence type="ECO:0000313" key="3">
    <source>
        <dbReference type="Proteomes" id="UP000093000"/>
    </source>
</evidence>
<keyword evidence="1" id="KW-0732">Signal</keyword>
<dbReference type="InParanoid" id="A0A1C7NDX3"/>
<evidence type="ECO:0000256" key="1">
    <source>
        <dbReference type="SAM" id="SignalP"/>
    </source>
</evidence>
<reference evidence="2 3" key="1">
    <citation type="submission" date="2016-03" db="EMBL/GenBank/DDBJ databases">
        <title>Choanephora cucurbitarum.</title>
        <authorList>
            <person name="Min B."/>
            <person name="Park H."/>
            <person name="Park J.-H."/>
            <person name="Shin H.-D."/>
            <person name="Choi I.-G."/>
        </authorList>
    </citation>
    <scope>NUCLEOTIDE SEQUENCE [LARGE SCALE GENOMIC DNA]</scope>
    <source>
        <strain evidence="2 3">KUS-F28377</strain>
    </source>
</reference>
<proteinExistence type="predicted"/>
<evidence type="ECO:0000313" key="2">
    <source>
        <dbReference type="EMBL" id="OBZ86756.1"/>
    </source>
</evidence>
<organism evidence="2 3">
    <name type="scientific">Choanephora cucurbitarum</name>
    <dbReference type="NCBI Taxonomy" id="101091"/>
    <lineage>
        <taxon>Eukaryota</taxon>
        <taxon>Fungi</taxon>
        <taxon>Fungi incertae sedis</taxon>
        <taxon>Mucoromycota</taxon>
        <taxon>Mucoromycotina</taxon>
        <taxon>Mucoromycetes</taxon>
        <taxon>Mucorales</taxon>
        <taxon>Mucorineae</taxon>
        <taxon>Choanephoraceae</taxon>
        <taxon>Choanephoroideae</taxon>
        <taxon>Choanephora</taxon>
    </lineage>
</organism>
<protein>
    <submittedName>
        <fullName evidence="2">Uncharacterized protein</fullName>
    </submittedName>
</protein>